<keyword evidence="2" id="KW-0732">Signal</keyword>
<sequence>MIVGPKFLSVLSLALIALFLSAGSAQASTLATKRHAFCRVDAACWSDHYCGSDSKCAPKLHDGEECSLDKACWSGKCDSETGACIAPIAERATPVAAEPVVKRSVVENKPIQKRATKQQKKDAAEAKRELAAARALLAKAHRRAKAASVKSENLHKAAAAAEKKESKLRAAYRKASGARKAYLKMRLQSAIKASKAAHHRASLAGAAAAKATKKEAKVVATTWAAKRKSDTATAVAEGKPAPVYALRGNGSPCLSGSECSSGFCNKSANAFTPHCHAIVAVITLDPLDIVVSTTVMLVNAFKFSTIVALRCQSLRLRQDRVLRREIMSSRSRQPSFTFRLFNLRHRATTEQQGKTARTMGHLEQLPLSNGKAQYGRSNTLGAIGRRGRLVLCLILAFAALCWLSSTVTIDVDETAAPLLDKVVPSASQREKLWSDAMAQVRPALGRVRPSSALPAPSNAPARPLVSTPKGEVAHAAAVAAAAAPVHKTKPIDKPSLRIAILENWACHDEVTASFMQALSRTKHNVISYLRDIRFEAEKIYESFDWKYPPFIIDNAVFGKGLPPQAVISVSCKNDVGRFSHQLNLDAMADQATTMLYCVIHDCNEWDAHVPDWEGDEGIDGRPIMRHWAEQDRVRFLTLSPHVTECVKSKTLPYLGISNDSVVAKTDRQKALDLSHDSIWLAVQGKLDPGRRSYTDLFSALISRIQGEKTAFMSKVKLLVLGASPPDKKGKALSWPAPLRGKITVGESLPYPQFYDALRHVGALLPSFSKRSYLESKASSTVAASLISGAPMVADQAILDKYSYLTRECVWFREEAETELEAALRGMSEVSSAQAITQKKACLKRLKDRIVAQNAVDLERWIEEDLRESGLL</sequence>
<feature type="chain" id="PRO_5016286145" evidence="2">
    <location>
        <begin position="28"/>
        <end position="871"/>
    </location>
</feature>
<evidence type="ECO:0000256" key="1">
    <source>
        <dbReference type="SAM" id="Coils"/>
    </source>
</evidence>
<feature type="coiled-coil region" evidence="1">
    <location>
        <begin position="116"/>
        <end position="143"/>
    </location>
</feature>
<dbReference type="Proteomes" id="UP000245884">
    <property type="component" value="Unassembled WGS sequence"/>
</dbReference>
<keyword evidence="1" id="KW-0175">Coiled coil</keyword>
<evidence type="ECO:0000313" key="4">
    <source>
        <dbReference type="Proteomes" id="UP000245884"/>
    </source>
</evidence>
<reference evidence="3 4" key="1">
    <citation type="journal article" date="2018" name="Mol. Biol. Evol.">
        <title>Broad Genomic Sampling Reveals a Smut Pathogenic Ancestry of the Fungal Clade Ustilaginomycotina.</title>
        <authorList>
            <person name="Kijpornyongpan T."/>
            <person name="Mondo S.J."/>
            <person name="Barry K."/>
            <person name="Sandor L."/>
            <person name="Lee J."/>
            <person name="Lipzen A."/>
            <person name="Pangilinan J."/>
            <person name="LaButti K."/>
            <person name="Hainaut M."/>
            <person name="Henrissat B."/>
            <person name="Grigoriev I.V."/>
            <person name="Spatafora J.W."/>
            <person name="Aime M.C."/>
        </authorList>
    </citation>
    <scope>NUCLEOTIDE SEQUENCE [LARGE SCALE GENOMIC DNA]</scope>
    <source>
        <strain evidence="3 4">MCA 5214</strain>
    </source>
</reference>
<evidence type="ECO:0000256" key="2">
    <source>
        <dbReference type="SAM" id="SignalP"/>
    </source>
</evidence>
<feature type="signal peptide" evidence="2">
    <location>
        <begin position="1"/>
        <end position="27"/>
    </location>
</feature>
<dbReference type="OrthoDB" id="549336at2759"/>
<dbReference type="GeneID" id="37026664"/>
<name>A0A316UH94_9BASI</name>
<keyword evidence="4" id="KW-1185">Reference proteome</keyword>
<organism evidence="3 4">
    <name type="scientific">Jaminaea rosea</name>
    <dbReference type="NCBI Taxonomy" id="1569628"/>
    <lineage>
        <taxon>Eukaryota</taxon>
        <taxon>Fungi</taxon>
        <taxon>Dikarya</taxon>
        <taxon>Basidiomycota</taxon>
        <taxon>Ustilaginomycotina</taxon>
        <taxon>Exobasidiomycetes</taxon>
        <taxon>Microstromatales</taxon>
        <taxon>Microstromatales incertae sedis</taxon>
        <taxon>Jaminaea</taxon>
    </lineage>
</organism>
<protein>
    <submittedName>
        <fullName evidence="3">Uncharacterized protein</fullName>
    </submittedName>
</protein>
<dbReference type="EMBL" id="KZ819680">
    <property type="protein sequence ID" value="PWN24636.1"/>
    <property type="molecule type" value="Genomic_DNA"/>
</dbReference>
<gene>
    <name evidence="3" type="ORF">BDZ90DRAFT_228826</name>
</gene>
<evidence type="ECO:0000313" key="3">
    <source>
        <dbReference type="EMBL" id="PWN24636.1"/>
    </source>
</evidence>
<dbReference type="AlphaFoldDB" id="A0A316UH94"/>
<dbReference type="RefSeq" id="XP_025359248.1">
    <property type="nucleotide sequence ID" value="XM_025504841.1"/>
</dbReference>
<accession>A0A316UH94</accession>
<proteinExistence type="predicted"/>